<feature type="transmembrane region" description="Helical" evidence="1">
    <location>
        <begin position="73"/>
        <end position="92"/>
    </location>
</feature>
<dbReference type="GeneID" id="14335167"/>
<feature type="transmembrane region" description="Helical" evidence="1">
    <location>
        <begin position="41"/>
        <end position="61"/>
    </location>
</feature>
<accession>L0JJ68</accession>
<reference evidence="3 5" key="3">
    <citation type="journal article" date="2014" name="PLoS Genet.">
        <title>Phylogenetically driven sequencing of extremely halophilic archaea reveals strategies for static and dynamic osmo-response.</title>
        <authorList>
            <person name="Becker E.A."/>
            <person name="Seitzer P.M."/>
            <person name="Tritt A."/>
            <person name="Larsen D."/>
            <person name="Krusor M."/>
            <person name="Yao A.I."/>
            <person name="Wu D."/>
            <person name="Madern D."/>
            <person name="Eisen J.A."/>
            <person name="Darling A.E."/>
            <person name="Facciotti M.T."/>
        </authorList>
    </citation>
    <scope>NUCLEOTIDE SEQUENCE [LARGE SCALE GENOMIC DNA]</scope>
    <source>
        <strain evidence="3 5">DSM 15624</strain>
    </source>
</reference>
<dbReference type="PANTHER" id="PTHR23530:SF1">
    <property type="entry name" value="PERMEASE, MAJOR FACILITATOR SUPERFAMILY-RELATED"/>
    <property type="match status" value="1"/>
</dbReference>
<sequence length="431" mass="44978">MSRVRSGRSVAIAYYLYRMADSVGFIWPVFTLFLLWNGLTYAQIGTLSAISAVLVVSLEVPTGYVADRYGRRLVLGAGMLSMAASTAGFVVADAFLEFAVLYALWALSMALQSGTADAWLYDALGGDRVENEPSESRRFTHVRGRGGAVHQWTSAVTMIGGGFLYVVHPTVPFVASALLNAAGVLVVLAMPRNLRFEGTASNSGKTDERLGVFESLSVLAARLAVPPIRAFVAYAALFFGIVHAADTYVQPITVDVLRAQVGGPLENVAVAGIAIRSAALLGFVYAGFAAVAAVGSYYAEAVRRRFGLRHALRWLPICVAASFLLPLAVPLLSVPVFFGMKGSEALSKPLVAQFLNDRIPDAGRATVLSGVSMGNALVRAPLLPLAGVVADRATPTGAVAALGGGFLAVAAVGYLIASPLADAAPGAPSDG</sequence>
<dbReference type="KEGG" id="npe:Natpe_0708"/>
<evidence type="ECO:0000313" key="5">
    <source>
        <dbReference type="Proteomes" id="UP000011593"/>
    </source>
</evidence>
<evidence type="ECO:0000313" key="4">
    <source>
        <dbReference type="Proteomes" id="UP000010843"/>
    </source>
</evidence>
<feature type="transmembrane region" description="Helical" evidence="1">
    <location>
        <begin position="269"/>
        <end position="299"/>
    </location>
</feature>
<dbReference type="InterPro" id="IPR036259">
    <property type="entry name" value="MFS_trans_sf"/>
</dbReference>
<evidence type="ECO:0000313" key="2">
    <source>
        <dbReference type="EMBL" id="AGB30632.1"/>
    </source>
</evidence>
<dbReference type="PATRIC" id="fig|797303.5.peg.2135"/>
<dbReference type="STRING" id="797303.Natpe_0708"/>
<dbReference type="Pfam" id="PF07690">
    <property type="entry name" value="MFS_1"/>
    <property type="match status" value="1"/>
</dbReference>
<feature type="transmembrane region" description="Helical" evidence="1">
    <location>
        <begin position="231"/>
        <end position="249"/>
    </location>
</feature>
<dbReference type="SUPFAM" id="SSF103473">
    <property type="entry name" value="MFS general substrate transporter"/>
    <property type="match status" value="1"/>
</dbReference>
<gene>
    <name evidence="2" type="ordered locus">Natpe_0708</name>
    <name evidence="3" type="ORF">C488_10603</name>
</gene>
<dbReference type="EMBL" id="CP003372">
    <property type="protein sequence ID" value="AGB30632.1"/>
    <property type="molecule type" value="Genomic_DNA"/>
</dbReference>
<dbReference type="eggNOG" id="arCOG00132">
    <property type="taxonomic scope" value="Archaea"/>
</dbReference>
<dbReference type="RefSeq" id="WP_006181493.1">
    <property type="nucleotide sequence ID" value="NC_019962.1"/>
</dbReference>
<name>L0JJ68_NATP1</name>
<organism evidence="2 4">
    <name type="scientific">Natrinema pellirubrum (strain DSM 15624 / CIP 106293 / JCM 10476 / NCIMB 786 / 157)</name>
    <dbReference type="NCBI Taxonomy" id="797303"/>
    <lineage>
        <taxon>Archaea</taxon>
        <taxon>Methanobacteriati</taxon>
        <taxon>Methanobacteriota</taxon>
        <taxon>Stenosarchaea group</taxon>
        <taxon>Halobacteria</taxon>
        <taxon>Halobacteriales</taxon>
        <taxon>Natrialbaceae</taxon>
        <taxon>Natrinema</taxon>
    </lineage>
</organism>
<proteinExistence type="predicted"/>
<dbReference type="AlphaFoldDB" id="L0JJ68"/>
<dbReference type="GO" id="GO:0022857">
    <property type="term" value="F:transmembrane transporter activity"/>
    <property type="evidence" value="ECO:0007669"/>
    <property type="project" value="InterPro"/>
</dbReference>
<dbReference type="EMBL" id="AOIE01000066">
    <property type="protein sequence ID" value="ELY74894.1"/>
    <property type="molecule type" value="Genomic_DNA"/>
</dbReference>
<protein>
    <submittedName>
        <fullName evidence="2">Major Facilitator Superfamily transporter</fullName>
    </submittedName>
</protein>
<dbReference type="InterPro" id="IPR011701">
    <property type="entry name" value="MFS"/>
</dbReference>
<keyword evidence="1" id="KW-0812">Transmembrane</keyword>
<dbReference type="Proteomes" id="UP000011593">
    <property type="component" value="Unassembled WGS sequence"/>
</dbReference>
<dbReference type="HOGENOM" id="CLU_046685_2_2_2"/>
<evidence type="ECO:0000313" key="3">
    <source>
        <dbReference type="EMBL" id="ELY74894.1"/>
    </source>
</evidence>
<feature type="transmembrane region" description="Helical" evidence="1">
    <location>
        <begin position="398"/>
        <end position="417"/>
    </location>
</feature>
<dbReference type="InterPro" id="IPR053160">
    <property type="entry name" value="MFS_DHA3_Transporter"/>
</dbReference>
<feature type="transmembrane region" description="Helical" evidence="1">
    <location>
        <begin position="173"/>
        <end position="190"/>
    </location>
</feature>
<keyword evidence="5" id="KW-1185">Reference proteome</keyword>
<dbReference type="Proteomes" id="UP000010843">
    <property type="component" value="Chromosome"/>
</dbReference>
<evidence type="ECO:0000256" key="1">
    <source>
        <dbReference type="SAM" id="Phobius"/>
    </source>
</evidence>
<dbReference type="OrthoDB" id="85689at2157"/>
<keyword evidence="1" id="KW-0472">Membrane</keyword>
<dbReference type="Gene3D" id="1.20.1250.20">
    <property type="entry name" value="MFS general substrate transporter like domains"/>
    <property type="match status" value="1"/>
</dbReference>
<feature type="transmembrane region" description="Helical" evidence="1">
    <location>
        <begin position="311"/>
        <end position="338"/>
    </location>
</feature>
<keyword evidence="1" id="KW-1133">Transmembrane helix</keyword>
<reference evidence="2" key="2">
    <citation type="submission" date="2012-02" db="EMBL/GenBank/DDBJ databases">
        <title>Complete sequence of chromosome of Natrinema pellirubrum DSM 15624.</title>
        <authorList>
            <consortium name="US DOE Joint Genome Institute"/>
            <person name="Lucas S."/>
            <person name="Han J."/>
            <person name="Lapidus A."/>
            <person name="Cheng J.-F."/>
            <person name="Goodwin L."/>
            <person name="Pitluck S."/>
            <person name="Peters L."/>
            <person name="Teshima H."/>
            <person name="Detter J.C."/>
            <person name="Han C."/>
            <person name="Tapia R."/>
            <person name="Land M."/>
            <person name="Hauser L."/>
            <person name="Kyrpides N."/>
            <person name="Ivanova N."/>
            <person name="Pagani I."/>
            <person name="Sproer C."/>
            <person name="Anderson I."/>
            <person name="Woyke T."/>
        </authorList>
    </citation>
    <scope>NUCLEOTIDE SEQUENCE</scope>
    <source>
        <strain evidence="2">DSM 15624</strain>
    </source>
</reference>
<dbReference type="PANTHER" id="PTHR23530">
    <property type="entry name" value="TRANSPORT PROTEIN-RELATED"/>
    <property type="match status" value="1"/>
</dbReference>
<feature type="transmembrane region" description="Helical" evidence="1">
    <location>
        <begin position="12"/>
        <end position="35"/>
    </location>
</feature>
<reference evidence="4" key="1">
    <citation type="submission" date="2012-02" db="EMBL/GenBank/DDBJ databases">
        <title>Complete sequence of chromosome of Natrinema pellirubrum DSM 15624.</title>
        <authorList>
            <person name="Lucas S."/>
            <person name="Han J."/>
            <person name="Lapidus A."/>
            <person name="Cheng J.-F."/>
            <person name="Goodwin L."/>
            <person name="Pitluck S."/>
            <person name="Peters L."/>
            <person name="Teshima H."/>
            <person name="Detter J.C."/>
            <person name="Han C."/>
            <person name="Tapia R."/>
            <person name="Land M."/>
            <person name="Hauser L."/>
            <person name="Kyrpides N."/>
            <person name="Ivanova N."/>
            <person name="Pagani I."/>
            <person name="Sproer C."/>
            <person name="Anderson I."/>
            <person name="Woyke T."/>
        </authorList>
    </citation>
    <scope>NUCLEOTIDE SEQUENCE [LARGE SCALE GENOMIC DNA]</scope>
    <source>
        <strain evidence="4">DSM 15624 / JCM 10476 / NCIMB 786</strain>
    </source>
</reference>